<evidence type="ECO:0000313" key="6">
    <source>
        <dbReference type="Proteomes" id="UP000515153"/>
    </source>
</evidence>
<dbReference type="InterPro" id="IPR013785">
    <property type="entry name" value="Aldolase_TIM"/>
</dbReference>
<accession>A0A6P8B2S9</accession>
<evidence type="ECO:0000256" key="1">
    <source>
        <dbReference type="ARBA" id="ARBA00005979"/>
    </source>
</evidence>
<dbReference type="Gene3D" id="3.20.20.70">
    <property type="entry name" value="Aldolase class I"/>
    <property type="match status" value="1"/>
</dbReference>
<dbReference type="GO" id="GO:0010181">
    <property type="term" value="F:FMN binding"/>
    <property type="evidence" value="ECO:0007669"/>
    <property type="project" value="InterPro"/>
</dbReference>
<gene>
    <name evidence="7" type="ORF">PgNI_07122</name>
</gene>
<name>A0A6P8B2S9_PYRGI</name>
<evidence type="ECO:0000256" key="3">
    <source>
        <dbReference type="ARBA" id="ARBA00022643"/>
    </source>
</evidence>
<dbReference type="InterPro" id="IPR051799">
    <property type="entry name" value="NADH_flavin_oxidoreductase"/>
</dbReference>
<dbReference type="PANTHER" id="PTHR43656">
    <property type="entry name" value="BINDING OXIDOREDUCTASE, PUTATIVE (AFU_ORTHOLOGUE AFUA_2G08260)-RELATED"/>
    <property type="match status" value="1"/>
</dbReference>
<proteinExistence type="inferred from homology"/>
<evidence type="ECO:0000256" key="4">
    <source>
        <dbReference type="ARBA" id="ARBA00023002"/>
    </source>
</evidence>
<dbReference type="OrthoDB" id="1663137at2759"/>
<reference evidence="7" key="1">
    <citation type="journal article" date="2019" name="Mol. Biol. Evol.">
        <title>Blast fungal genomes show frequent chromosomal changes, gene gains and losses, and effector gene turnover.</title>
        <authorList>
            <person name="Gomez Luciano L.B."/>
            <person name="Jason Tsai I."/>
            <person name="Chuma I."/>
            <person name="Tosa Y."/>
            <person name="Chen Y.H."/>
            <person name="Li J.Y."/>
            <person name="Li M.Y."/>
            <person name="Jade Lu M.Y."/>
            <person name="Nakayashiki H."/>
            <person name="Li W.H."/>
        </authorList>
    </citation>
    <scope>NUCLEOTIDE SEQUENCE</scope>
    <source>
        <strain evidence="7">NI907</strain>
    </source>
</reference>
<reference evidence="7" key="3">
    <citation type="submission" date="2025-08" db="UniProtKB">
        <authorList>
            <consortium name="RefSeq"/>
        </authorList>
    </citation>
    <scope>IDENTIFICATION</scope>
    <source>
        <strain evidence="7">NI907</strain>
    </source>
</reference>
<evidence type="ECO:0000313" key="7">
    <source>
        <dbReference type="RefSeq" id="XP_030981430.1"/>
    </source>
</evidence>
<dbReference type="GO" id="GO:0016491">
    <property type="term" value="F:oxidoreductase activity"/>
    <property type="evidence" value="ECO:0007669"/>
    <property type="project" value="UniProtKB-KW"/>
</dbReference>
<keyword evidence="6" id="KW-1185">Reference proteome</keyword>
<organism evidence="6 7">
    <name type="scientific">Pyricularia grisea</name>
    <name type="common">Crabgrass-specific blast fungus</name>
    <name type="synonym">Magnaporthe grisea</name>
    <dbReference type="NCBI Taxonomy" id="148305"/>
    <lineage>
        <taxon>Eukaryota</taxon>
        <taxon>Fungi</taxon>
        <taxon>Dikarya</taxon>
        <taxon>Ascomycota</taxon>
        <taxon>Pezizomycotina</taxon>
        <taxon>Sordariomycetes</taxon>
        <taxon>Sordariomycetidae</taxon>
        <taxon>Magnaporthales</taxon>
        <taxon>Pyriculariaceae</taxon>
        <taxon>Pyricularia</taxon>
    </lineage>
</organism>
<evidence type="ECO:0000259" key="5">
    <source>
        <dbReference type="Pfam" id="PF00724"/>
    </source>
</evidence>
<dbReference type="Proteomes" id="UP000515153">
    <property type="component" value="Unplaced"/>
</dbReference>
<comment type="similarity">
    <text evidence="1">Belongs to the NADH:flavin oxidoreductase/NADH oxidase family.</text>
</comment>
<dbReference type="AlphaFoldDB" id="A0A6P8B2S9"/>
<keyword evidence="4" id="KW-0560">Oxidoreductase</keyword>
<dbReference type="InterPro" id="IPR001155">
    <property type="entry name" value="OxRdtase_FMN_N"/>
</dbReference>
<dbReference type="CDD" id="cd04733">
    <property type="entry name" value="OYE_like_2_FMN"/>
    <property type="match status" value="1"/>
</dbReference>
<keyword evidence="3" id="KW-0288">FMN</keyword>
<evidence type="ECO:0000256" key="2">
    <source>
        <dbReference type="ARBA" id="ARBA00022630"/>
    </source>
</evidence>
<dbReference type="SUPFAM" id="SSF51395">
    <property type="entry name" value="FMN-linked oxidoreductases"/>
    <property type="match status" value="1"/>
</dbReference>
<reference evidence="7" key="2">
    <citation type="submission" date="2019-10" db="EMBL/GenBank/DDBJ databases">
        <authorList>
            <consortium name="NCBI Genome Project"/>
        </authorList>
    </citation>
    <scope>NUCLEOTIDE SEQUENCE</scope>
    <source>
        <strain evidence="7">NI907</strain>
    </source>
</reference>
<dbReference type="GeneID" id="41962048"/>
<protein>
    <recommendedName>
        <fullName evidence="5">NADH:flavin oxidoreductase/NADH oxidase N-terminal domain-containing protein</fullName>
    </recommendedName>
</protein>
<feature type="domain" description="NADH:flavin oxidoreductase/NADH oxidase N-terminal" evidence="5">
    <location>
        <begin position="52"/>
        <end position="360"/>
    </location>
</feature>
<dbReference type="RefSeq" id="XP_030981430.1">
    <property type="nucleotide sequence ID" value="XM_031127139.1"/>
</dbReference>
<sequence length="418" mass="45917">MSPPRFEAAPVDPSPLGTPLKYPVSGRSAPNRFLNAAMSENLATFDETDLSKRGIPTEELVQLYRRWGQGEWGQLQTGNVMIDPEHLESPNNMVVPPGAEPSGERFEMFSKLAAAAKEHGSLIVAQVGHPGRQARGSVQQHPISASDVRLEQEMFGSKFGVPRPATKEDIKKVIEGFGHTAEYLEKAGFDGVELHAAHGYLLAQFLSETTNHRTDEYGGSLENRMRLILEVTAEVRRRTSKNFILGIKINSVEFQEKGFKPEEAVQLCEALEAAGMDFVETSGGTYESLGFSHRKESSRKRENYFIEFAEVIRKAVKNMVVYTTGGFKTVAAMVDALQGVDGIGIGRAACQEPDLAKDIISGKVPSIIKYAMGEDEFVLQLTVASIQIKRLGKGEEPFDSSNPEEVARLTKLMAQGKL</sequence>
<keyword evidence="2" id="KW-0285">Flavoprotein</keyword>
<dbReference type="Pfam" id="PF00724">
    <property type="entry name" value="Oxidored_FMN"/>
    <property type="match status" value="1"/>
</dbReference>
<dbReference type="KEGG" id="pgri:PgNI_07122"/>
<dbReference type="PANTHER" id="PTHR43656:SF5">
    <property type="entry name" value="NADH:FLAVIN OXIDOREDUCTASE_NADH OXIDASE N-TERMINAL DOMAIN-CONTAINING PROTEIN"/>
    <property type="match status" value="1"/>
</dbReference>